<gene>
    <name evidence="1" type="ORF">L2E82_42862</name>
</gene>
<evidence type="ECO:0000313" key="1">
    <source>
        <dbReference type="EMBL" id="KAI3698932.1"/>
    </source>
</evidence>
<dbReference type="EMBL" id="CM042016">
    <property type="protein sequence ID" value="KAI3698932.1"/>
    <property type="molecule type" value="Genomic_DNA"/>
</dbReference>
<proteinExistence type="predicted"/>
<sequence>MATDSSSEPKPGSPSFFKVVSDPSAPHLSLPIAFVRRYLDKIPKNPILKTATWEHSWRLQIKKIGDYYCFAHGWEKLAKDAELRIRDIVVFWLIDSFTFQVSFFDEHGCHKDLPLNSSGDGVEDDGEHDDDDDDDDSVTPDEDLYFQKVISEKTHRYTMLLPKRFTDQVGGDGGGSGGGDGGAQGENANTLVMVDKKRTTTMKPVLLCCDG</sequence>
<keyword evidence="2" id="KW-1185">Reference proteome</keyword>
<dbReference type="Proteomes" id="UP001055811">
    <property type="component" value="Linkage Group LG08"/>
</dbReference>
<accession>A0ACB8ZLR4</accession>
<protein>
    <submittedName>
        <fullName evidence="1">Uncharacterized protein</fullName>
    </submittedName>
</protein>
<comment type="caution">
    <text evidence="1">The sequence shown here is derived from an EMBL/GenBank/DDBJ whole genome shotgun (WGS) entry which is preliminary data.</text>
</comment>
<name>A0ACB8ZLR4_CICIN</name>
<reference evidence="1 2" key="2">
    <citation type="journal article" date="2022" name="Mol. Ecol. Resour.">
        <title>The genomes of chicory, endive, great burdock and yacon provide insights into Asteraceae paleo-polyploidization history and plant inulin production.</title>
        <authorList>
            <person name="Fan W."/>
            <person name="Wang S."/>
            <person name="Wang H."/>
            <person name="Wang A."/>
            <person name="Jiang F."/>
            <person name="Liu H."/>
            <person name="Zhao H."/>
            <person name="Xu D."/>
            <person name="Zhang Y."/>
        </authorList>
    </citation>
    <scope>NUCLEOTIDE SEQUENCE [LARGE SCALE GENOMIC DNA]</scope>
    <source>
        <strain evidence="2">cv. Punajuju</strain>
        <tissue evidence="1">Leaves</tissue>
    </source>
</reference>
<reference evidence="2" key="1">
    <citation type="journal article" date="2022" name="Mol. Ecol. Resour.">
        <title>The genomes of chicory, endive, great burdock and yacon provide insights into Asteraceae palaeo-polyploidization history and plant inulin production.</title>
        <authorList>
            <person name="Fan W."/>
            <person name="Wang S."/>
            <person name="Wang H."/>
            <person name="Wang A."/>
            <person name="Jiang F."/>
            <person name="Liu H."/>
            <person name="Zhao H."/>
            <person name="Xu D."/>
            <person name="Zhang Y."/>
        </authorList>
    </citation>
    <scope>NUCLEOTIDE SEQUENCE [LARGE SCALE GENOMIC DNA]</scope>
    <source>
        <strain evidence="2">cv. Punajuju</strain>
    </source>
</reference>
<organism evidence="1 2">
    <name type="scientific">Cichorium intybus</name>
    <name type="common">Chicory</name>
    <dbReference type="NCBI Taxonomy" id="13427"/>
    <lineage>
        <taxon>Eukaryota</taxon>
        <taxon>Viridiplantae</taxon>
        <taxon>Streptophyta</taxon>
        <taxon>Embryophyta</taxon>
        <taxon>Tracheophyta</taxon>
        <taxon>Spermatophyta</taxon>
        <taxon>Magnoliopsida</taxon>
        <taxon>eudicotyledons</taxon>
        <taxon>Gunneridae</taxon>
        <taxon>Pentapetalae</taxon>
        <taxon>asterids</taxon>
        <taxon>campanulids</taxon>
        <taxon>Asterales</taxon>
        <taxon>Asteraceae</taxon>
        <taxon>Cichorioideae</taxon>
        <taxon>Cichorieae</taxon>
        <taxon>Cichoriinae</taxon>
        <taxon>Cichorium</taxon>
    </lineage>
</organism>
<evidence type="ECO:0000313" key="2">
    <source>
        <dbReference type="Proteomes" id="UP001055811"/>
    </source>
</evidence>